<comment type="similarity">
    <text evidence="5">Belongs to the DNA photolyase family.</text>
</comment>
<accession>A0A1D4RNT1</accession>
<dbReference type="Gene3D" id="1.25.40.80">
    <property type="match status" value="1"/>
</dbReference>
<dbReference type="InterPro" id="IPR006050">
    <property type="entry name" value="DNA_photolyase_N"/>
</dbReference>
<evidence type="ECO:0000256" key="1">
    <source>
        <dbReference type="ARBA" id="ARBA00022630"/>
    </source>
</evidence>
<evidence type="ECO:0000313" key="7">
    <source>
        <dbReference type="EMBL" id="SCS68615.1"/>
    </source>
</evidence>
<dbReference type="PROSITE" id="PS51645">
    <property type="entry name" value="PHR_CRY_ALPHA_BETA"/>
    <property type="match status" value="1"/>
</dbReference>
<feature type="domain" description="Photolyase/cryptochrome alpha/beta" evidence="6">
    <location>
        <begin position="1"/>
        <end position="128"/>
    </location>
</feature>
<protein>
    <submittedName>
        <fullName evidence="7">Deoxyribodipyrimidine photo-lyase</fullName>
        <ecNumber evidence="7">4.1.99.3</ecNumber>
    </submittedName>
</protein>
<keyword evidence="9" id="KW-1185">Reference proteome</keyword>
<dbReference type="SUPFAM" id="SSF52425">
    <property type="entry name" value="Cryptochrome/photolyase, N-terminal domain"/>
    <property type="match status" value="1"/>
</dbReference>
<dbReference type="EMBL" id="FMPG01000002">
    <property type="protein sequence ID" value="SCS68615.1"/>
    <property type="molecule type" value="Genomic_DNA"/>
</dbReference>
<dbReference type="RefSeq" id="WP_069996621.1">
    <property type="nucleotide sequence ID" value="NZ_FMPG01000002.1"/>
</dbReference>
<feature type="site" description="Electron transfer via tryptophanyl radical" evidence="4">
    <location>
        <position position="290"/>
    </location>
</feature>
<dbReference type="SUPFAM" id="SSF48173">
    <property type="entry name" value="Cryptochrome/photolyase FAD-binding domain"/>
    <property type="match status" value="1"/>
</dbReference>
<evidence type="ECO:0000313" key="10">
    <source>
        <dbReference type="Proteomes" id="UP000095768"/>
    </source>
</evidence>
<feature type="site" description="Electron transfer via tryptophanyl radical" evidence="4">
    <location>
        <position position="343"/>
    </location>
</feature>
<evidence type="ECO:0000313" key="8">
    <source>
        <dbReference type="EMBL" id="SCT48922.1"/>
    </source>
</evidence>
<reference evidence="7 10" key="2">
    <citation type="submission" date="2016-09" db="EMBL/GenBank/DDBJ databases">
        <authorList>
            <consortium name="Pathogen Informatics"/>
        </authorList>
    </citation>
    <scope>NUCLEOTIDE SEQUENCE [LARGE SCALE GENOMIC DNA]</scope>
    <source>
        <strain evidence="7 10">82B</strain>
    </source>
</reference>
<dbReference type="Proteomes" id="UP000095412">
    <property type="component" value="Unassembled WGS sequence"/>
</dbReference>
<evidence type="ECO:0000313" key="9">
    <source>
        <dbReference type="Proteomes" id="UP000095412"/>
    </source>
</evidence>
<keyword evidence="2 3" id="KW-0274">FAD</keyword>
<dbReference type="Pfam" id="PF00875">
    <property type="entry name" value="DNA_photolyase"/>
    <property type="match status" value="1"/>
</dbReference>
<dbReference type="GO" id="GO:0003904">
    <property type="term" value="F:deoxyribodipyrimidine photo-lyase activity"/>
    <property type="evidence" value="ECO:0007669"/>
    <property type="project" value="UniProtKB-EC"/>
</dbReference>
<dbReference type="EMBL" id="FMPI01000030">
    <property type="protein sequence ID" value="SCT48922.1"/>
    <property type="molecule type" value="Genomic_DNA"/>
</dbReference>
<feature type="binding site" evidence="3">
    <location>
        <begin position="356"/>
        <end position="358"/>
    </location>
    <ligand>
        <name>FAD</name>
        <dbReference type="ChEBI" id="CHEBI:57692"/>
    </ligand>
</feature>
<dbReference type="PANTHER" id="PTHR11455:SF9">
    <property type="entry name" value="CRYPTOCHROME CIRCADIAN CLOCK 5 ISOFORM X1"/>
    <property type="match status" value="1"/>
</dbReference>
<dbReference type="PANTHER" id="PTHR11455">
    <property type="entry name" value="CRYPTOCHROME"/>
    <property type="match status" value="1"/>
</dbReference>
<evidence type="ECO:0000256" key="2">
    <source>
        <dbReference type="ARBA" id="ARBA00022827"/>
    </source>
</evidence>
<organism evidence="7 10">
    <name type="scientific">Staphylococcus caeli</name>
    <dbReference type="NCBI Taxonomy" id="2201815"/>
    <lineage>
        <taxon>Bacteria</taxon>
        <taxon>Bacillati</taxon>
        <taxon>Bacillota</taxon>
        <taxon>Bacilli</taxon>
        <taxon>Bacillales</taxon>
        <taxon>Staphylococcaceae</taxon>
        <taxon>Staphylococcus</taxon>
    </lineage>
</organism>
<dbReference type="InterPro" id="IPR036134">
    <property type="entry name" value="Crypto/Photolyase_FAD-like_sf"/>
</dbReference>
<dbReference type="AlphaFoldDB" id="A0A1D4RNT1"/>
<feature type="binding site" evidence="3">
    <location>
        <begin position="259"/>
        <end position="266"/>
    </location>
    <ligand>
        <name>FAD</name>
        <dbReference type="ChEBI" id="CHEBI:57692"/>
    </ligand>
</feature>
<dbReference type="Gene3D" id="3.40.50.620">
    <property type="entry name" value="HUPs"/>
    <property type="match status" value="1"/>
</dbReference>
<keyword evidence="5" id="KW-0157">Chromophore</keyword>
<dbReference type="EC" id="4.1.99.3" evidence="7"/>
<reference evidence="8 9" key="1">
    <citation type="submission" date="2016-09" db="EMBL/GenBank/DDBJ databases">
        <authorList>
            <consortium name="Pathogen Informatics"/>
            <person name="Sun Q."/>
            <person name="Inoue M."/>
        </authorList>
    </citation>
    <scope>NUCLEOTIDE SEQUENCE [LARGE SCALE GENOMIC DNA]</scope>
    <source>
        <strain evidence="8 9">82C</strain>
    </source>
</reference>
<dbReference type="InterPro" id="IPR005101">
    <property type="entry name" value="Cryptochr/Photolyase_FAD-bd"/>
</dbReference>
<dbReference type="Proteomes" id="UP000095768">
    <property type="component" value="Unassembled WGS sequence"/>
</dbReference>
<feature type="site" description="Electron transfer via tryptophanyl radical" evidence="4">
    <location>
        <position position="366"/>
    </location>
</feature>
<dbReference type="InterPro" id="IPR002081">
    <property type="entry name" value="Cryptochrome/DNA_photolyase_1"/>
</dbReference>
<proteinExistence type="inferred from homology"/>
<dbReference type="GO" id="GO:0071949">
    <property type="term" value="F:FAD binding"/>
    <property type="evidence" value="ECO:0007669"/>
    <property type="project" value="TreeGrafter"/>
</dbReference>
<gene>
    <name evidence="7" type="primary">phrB</name>
    <name evidence="7" type="ORF">SAMEA2297795_00981</name>
    <name evidence="8" type="ORF">SAMEA2297796_02502</name>
</gene>
<evidence type="ECO:0000256" key="5">
    <source>
        <dbReference type="RuleBase" id="RU004182"/>
    </source>
</evidence>
<dbReference type="GO" id="GO:0009416">
    <property type="term" value="P:response to light stimulus"/>
    <property type="evidence" value="ECO:0007669"/>
    <property type="project" value="TreeGrafter"/>
</dbReference>
<evidence type="ECO:0000256" key="3">
    <source>
        <dbReference type="PIRSR" id="PIRSR602081-1"/>
    </source>
</evidence>
<evidence type="ECO:0000259" key="6">
    <source>
        <dbReference type="PROSITE" id="PS51645"/>
    </source>
</evidence>
<dbReference type="PRINTS" id="PR00147">
    <property type="entry name" value="DNAPHOTLYASE"/>
</dbReference>
<evidence type="ECO:0000256" key="4">
    <source>
        <dbReference type="PIRSR" id="PIRSR602081-2"/>
    </source>
</evidence>
<dbReference type="GO" id="GO:0003677">
    <property type="term" value="F:DNA binding"/>
    <property type="evidence" value="ECO:0007669"/>
    <property type="project" value="TreeGrafter"/>
</dbReference>
<keyword evidence="7" id="KW-0456">Lyase</keyword>
<dbReference type="OrthoDB" id="9772484at2"/>
<name>A0A1D4RNT1_9STAP</name>
<keyword evidence="1 3" id="KW-0285">Flavoprotein</keyword>
<dbReference type="InterPro" id="IPR036155">
    <property type="entry name" value="Crypto/Photolyase_N_sf"/>
</dbReference>
<comment type="cofactor">
    <cofactor evidence="3">
        <name>FAD</name>
        <dbReference type="ChEBI" id="CHEBI:57692"/>
    </cofactor>
    <text evidence="3">Binds 1 FAD per subunit.</text>
</comment>
<dbReference type="Pfam" id="PF03441">
    <property type="entry name" value="FAD_binding_7"/>
    <property type="match status" value="1"/>
</dbReference>
<sequence>MHLGILLNRVFRLEGNPLFNYIAEHLHEIEKLYLILPIEDLSDAASVKREHYHKMVESFVSNLSKSNISPYIVNYDKLGELSADLNLSHILVGRDIMSYHSDIYDYPHIKAAFQKQGIDVIGQRVNHYFLPTKTLNQQQKPYKVFTSFYKANRKNIISKPTKNYQLKQLSLYAEKGTNQSHFNVNMNNNIERQARKAWQSFLNNDISYYQQWNDDVALDFVSGISQYLAYGVLDIQEILNDLLDVYDQDEANCESFIRELMFREFYYVLMVYYPETAKVSFSEKYRRMQWSNNQTHFDAWKQGQTGYPIVDAAMQKLNRTGLMHNRLRMVVSQFLTKHLFIDWTWGESYFRKYLLDYDSASNVHGWQWSASTGTDAVPYFRMFNPIRQSERFDSKGYFIKYQLEIFENVEEKYVHNPTKYRNELLEKYQVEVGKDYPKTIVDHKASREYVMHQFKQF</sequence>
<dbReference type="InterPro" id="IPR014729">
    <property type="entry name" value="Rossmann-like_a/b/a_fold"/>
</dbReference>
<feature type="binding site" evidence="3">
    <location>
        <position position="209"/>
    </location>
    <ligand>
        <name>FAD</name>
        <dbReference type="ChEBI" id="CHEBI:57692"/>
    </ligand>
</feature>
<dbReference type="Gene3D" id="1.10.579.10">
    <property type="entry name" value="DNA Cyclobutane Dipyrimidine Photolyase, subunit A, domain 3"/>
    <property type="match status" value="1"/>
</dbReference>
<feature type="binding site" evidence="3">
    <location>
        <position position="256"/>
    </location>
    <ligand>
        <name>FAD</name>
        <dbReference type="ChEBI" id="CHEBI:57692"/>
    </ligand>
</feature>